<feature type="non-terminal residue" evidence="1">
    <location>
        <position position="989"/>
    </location>
</feature>
<dbReference type="InterPro" id="IPR022385">
    <property type="entry name" value="Rhs_assc_core"/>
</dbReference>
<dbReference type="InterPro" id="IPR050708">
    <property type="entry name" value="T6SS_VgrG/RHS"/>
</dbReference>
<dbReference type="Proteomes" id="UP000197446">
    <property type="component" value="Unassembled WGS sequence"/>
</dbReference>
<gene>
    <name evidence="1" type="ORF">CDO81_27285</name>
</gene>
<accession>A0A254MYX1</accession>
<sequence>MAVGLLAGAHAQVPSNIYSYSRTSSFAYYGVGDGAKAGLLKSETIEPNNAQLCVITTYDYDAYGNKTSATTANCAGATGRALFTTRTSTSTFAAVTSQPIVVSGGTINVAVPAGLFPSSSANALNHTETKTYDPRYGAPLSLTGPNQLTTSWKVDDFGRVTQETRADGTRTVTAYCTLGGLGLDTTANSSASNGDPLSCPNGSADAPADAVAFVHTEPWDSSNNKIGPFVRVYKDRMGRDVRSVTQAFDGSAQASGKAGALVYKDTVYSPYGAKSIETQAYFAGSGSSTTSGGNDVGLSQIVVDVLGRPTTVYVADPNGGAGTQSIGNYGSRRVAQTTYAYSGLATTTTNDKGQTRKEDKNALGELVRVTDASGATLIHQRDAFGNLVQTKDALGNLTTLTYDYRGRKTKLQDPDTGTWNYDYDALGQLVWQQSPNQLAQGSETTMAYDVLGRLTSRGEPEYISTWRYDTNADGSSCMNANANQGKGKLCQSGTSNGVNRQYVYDNLGRPTSSRTSINNGPSFASSVSYDGQGRVQTQTYPTGVQVGYSYTTQLGYLEKLQLNTPATVAPLPNASGQTAAGTSLAAGTVLWQAQVVGAWGKVEQQLYGNGIVNRAAFEAATGRITSLTAGANNNVLAQTYTWDSLSNLQSRRDDNGDGNTGAVNETFSYGDSLNRLTGYTVSAPAIPNLSRSVTLQYNALGMLLYKSDVANYTYNAQGGGAGSKPHALQSVAGVLNTTYGYDANGNLISASTGKYRSLSYTSFNLPDGGAGLQGVNGLPKYSWQYDENHARIRETHQDSNGTRTTWYHHPDNQGGLAFESEVAPNGTVSNRHYLSAGGQVIGVLVRAGALPTLSANQTTPPTVASVTFVKVEYWHKDHLGSLITTTDHAGAVTQRYAYDPFGKRRYTSGTYDPFGALIVDWVSTQNAGTDRGFTGHEHLDDVGIVHMNGRLYDANLGVFLQPDPFIQDPSNLQNYNRYGYCFNNPLTCT</sequence>
<dbReference type="NCBIfam" id="TIGR01643">
    <property type="entry name" value="YD_repeat_2x"/>
    <property type="match status" value="2"/>
</dbReference>
<dbReference type="InterPro" id="IPR006530">
    <property type="entry name" value="YD"/>
</dbReference>
<dbReference type="PANTHER" id="PTHR32305:SF15">
    <property type="entry name" value="PROTEIN RHSA-RELATED"/>
    <property type="match status" value="1"/>
</dbReference>
<name>A0A254MYX1_9BURK</name>
<dbReference type="AlphaFoldDB" id="A0A254MYX1"/>
<reference evidence="1 2" key="1">
    <citation type="journal article" date="2007" name="Int. J. Syst. Evol. Microbiol.">
        <title>Description of Pelomonas aquatica sp. nov. and Pelomonas puraquae sp. nov., isolated from industrial and haemodialysis water.</title>
        <authorList>
            <person name="Gomila M."/>
            <person name="Bowien B."/>
            <person name="Falsen E."/>
            <person name="Moore E.R."/>
            <person name="Lalucat J."/>
        </authorList>
    </citation>
    <scope>NUCLEOTIDE SEQUENCE [LARGE SCALE GENOMIC DNA]</scope>
    <source>
        <strain evidence="1 2">CCUG 52769</strain>
    </source>
</reference>
<comment type="caution">
    <text evidence="1">The sequence shown here is derived from an EMBL/GenBank/DDBJ whole genome shotgun (WGS) entry which is preliminary data.</text>
</comment>
<dbReference type="NCBIfam" id="TIGR03696">
    <property type="entry name" value="Rhs_assc_core"/>
    <property type="match status" value="1"/>
</dbReference>
<dbReference type="Gene3D" id="2.180.10.10">
    <property type="entry name" value="RHS repeat-associated core"/>
    <property type="match status" value="2"/>
</dbReference>
<dbReference type="EMBL" id="NISI01000031">
    <property type="protein sequence ID" value="OWQ96456.1"/>
    <property type="molecule type" value="Genomic_DNA"/>
</dbReference>
<organism evidence="1 2">
    <name type="scientific">Roseateles puraquae</name>
    <dbReference type="NCBI Taxonomy" id="431059"/>
    <lineage>
        <taxon>Bacteria</taxon>
        <taxon>Pseudomonadati</taxon>
        <taxon>Pseudomonadota</taxon>
        <taxon>Betaproteobacteria</taxon>
        <taxon>Burkholderiales</taxon>
        <taxon>Sphaerotilaceae</taxon>
        <taxon>Roseateles</taxon>
    </lineage>
</organism>
<dbReference type="InterPro" id="IPR031325">
    <property type="entry name" value="RHS_repeat"/>
</dbReference>
<proteinExistence type="predicted"/>
<evidence type="ECO:0000313" key="1">
    <source>
        <dbReference type="EMBL" id="OWQ96456.1"/>
    </source>
</evidence>
<dbReference type="Pfam" id="PF05593">
    <property type="entry name" value="RHS_repeat"/>
    <property type="match status" value="1"/>
</dbReference>
<protein>
    <submittedName>
        <fullName evidence="1">Uncharacterized protein</fullName>
    </submittedName>
</protein>
<dbReference type="PANTHER" id="PTHR32305">
    <property type="match status" value="1"/>
</dbReference>
<keyword evidence="2" id="KW-1185">Reference proteome</keyword>
<evidence type="ECO:0000313" key="2">
    <source>
        <dbReference type="Proteomes" id="UP000197446"/>
    </source>
</evidence>